<sequence>MFTNGWKGTIDDMGGAEKGMKYILPEMIASDVIVFHRADTPQHHKIGQMLKNMGKKVVFDNDDTYKLDEKHPFHMLDERGFQENKRRKNNLIDNFILNSDLVTCTTEALAKE</sequence>
<proteinExistence type="predicted"/>
<feature type="non-terminal residue" evidence="1">
    <location>
        <position position="112"/>
    </location>
</feature>
<name>X0VL37_9ZZZZ</name>
<accession>X0VL37</accession>
<protein>
    <recommendedName>
        <fullName evidence="2">Glycosyltransferase subfamily 4-like N-terminal domain-containing protein</fullName>
    </recommendedName>
</protein>
<evidence type="ECO:0000313" key="1">
    <source>
        <dbReference type="EMBL" id="GAG11912.1"/>
    </source>
</evidence>
<comment type="caution">
    <text evidence="1">The sequence shown here is derived from an EMBL/GenBank/DDBJ whole genome shotgun (WGS) entry which is preliminary data.</text>
</comment>
<reference evidence="1" key="1">
    <citation type="journal article" date="2014" name="Front. Microbiol.">
        <title>High frequency of phylogenetically diverse reductive dehalogenase-homologous genes in deep subseafloor sedimentary metagenomes.</title>
        <authorList>
            <person name="Kawai M."/>
            <person name="Futagami T."/>
            <person name="Toyoda A."/>
            <person name="Takaki Y."/>
            <person name="Nishi S."/>
            <person name="Hori S."/>
            <person name="Arai W."/>
            <person name="Tsubouchi T."/>
            <person name="Morono Y."/>
            <person name="Uchiyama I."/>
            <person name="Ito T."/>
            <person name="Fujiyama A."/>
            <person name="Inagaki F."/>
            <person name="Takami H."/>
        </authorList>
    </citation>
    <scope>NUCLEOTIDE SEQUENCE</scope>
    <source>
        <strain evidence="1">Expedition CK06-06</strain>
    </source>
</reference>
<dbReference type="AlphaFoldDB" id="X0VL37"/>
<evidence type="ECO:0008006" key="2">
    <source>
        <dbReference type="Google" id="ProtNLM"/>
    </source>
</evidence>
<organism evidence="1">
    <name type="scientific">marine sediment metagenome</name>
    <dbReference type="NCBI Taxonomy" id="412755"/>
    <lineage>
        <taxon>unclassified sequences</taxon>
        <taxon>metagenomes</taxon>
        <taxon>ecological metagenomes</taxon>
    </lineage>
</organism>
<gene>
    <name evidence="1" type="ORF">S01H1_33554</name>
</gene>
<dbReference type="EMBL" id="BARS01020840">
    <property type="protein sequence ID" value="GAG11912.1"/>
    <property type="molecule type" value="Genomic_DNA"/>
</dbReference>